<name>A0A1G8CK35_9VIBR</name>
<evidence type="ECO:0000313" key="2">
    <source>
        <dbReference type="Proteomes" id="UP000198854"/>
    </source>
</evidence>
<gene>
    <name evidence="1" type="ORF">SAMN04488136_116108</name>
</gene>
<keyword evidence="2" id="KW-1185">Reference proteome</keyword>
<proteinExistence type="predicted"/>
<evidence type="ECO:0000313" key="1">
    <source>
        <dbReference type="EMBL" id="SDH45765.1"/>
    </source>
</evidence>
<accession>A0A1G8CK35</accession>
<dbReference type="AlphaFoldDB" id="A0A1G8CK35"/>
<organism evidence="1 2">
    <name type="scientific">Vibrio xiamenensis</name>
    <dbReference type="NCBI Taxonomy" id="861298"/>
    <lineage>
        <taxon>Bacteria</taxon>
        <taxon>Pseudomonadati</taxon>
        <taxon>Pseudomonadota</taxon>
        <taxon>Gammaproteobacteria</taxon>
        <taxon>Vibrionales</taxon>
        <taxon>Vibrionaceae</taxon>
        <taxon>Vibrio</taxon>
    </lineage>
</organism>
<dbReference type="RefSeq" id="WP_093275128.1">
    <property type="nucleotide sequence ID" value="NZ_FNDD01000016.1"/>
</dbReference>
<dbReference type="Proteomes" id="UP000198854">
    <property type="component" value="Unassembled WGS sequence"/>
</dbReference>
<reference evidence="1 2" key="1">
    <citation type="submission" date="2016-10" db="EMBL/GenBank/DDBJ databases">
        <authorList>
            <person name="de Groot N.N."/>
        </authorList>
    </citation>
    <scope>NUCLEOTIDE SEQUENCE [LARGE SCALE GENOMIC DNA]</scope>
    <source>
        <strain evidence="1 2">CGMCC 1.10228</strain>
    </source>
</reference>
<dbReference type="STRING" id="861298.SAMN04488136_116108"/>
<protein>
    <submittedName>
        <fullName evidence="1">Uncharacterized protein</fullName>
    </submittedName>
</protein>
<dbReference type="EMBL" id="FNDD01000016">
    <property type="protein sequence ID" value="SDH45765.1"/>
    <property type="molecule type" value="Genomic_DNA"/>
</dbReference>
<sequence length="240" mass="26737">MHAAVEPNLLDVVDDKSELIGQSIWREYKFVGVVVDTNEEIGTLKLDDGKSVLGDHFLCANQCVSFEGALTEKHMMRAAHNILRNGSDVLGTFVVQKMNGVPVEFKWTSPFHIESDVFGKATLEQPFWRYSGYELLSFVGVGTQYPAAIRNAHLSVIDAAATSENLTGLEILNVVNVIKKYPEWFSFYLRELEVIVASLRSGISAETKQKENLAYAKYLLSGVNIRAKAILNLKPTQPNE</sequence>